<dbReference type="AlphaFoldDB" id="A7EY26"/>
<organism evidence="1 2">
    <name type="scientific">Sclerotinia sclerotiorum (strain ATCC 18683 / 1980 / Ss-1)</name>
    <name type="common">White mold</name>
    <name type="synonym">Whetzelinia sclerotiorum</name>
    <dbReference type="NCBI Taxonomy" id="665079"/>
    <lineage>
        <taxon>Eukaryota</taxon>
        <taxon>Fungi</taxon>
        <taxon>Dikarya</taxon>
        <taxon>Ascomycota</taxon>
        <taxon>Pezizomycotina</taxon>
        <taxon>Leotiomycetes</taxon>
        <taxon>Helotiales</taxon>
        <taxon>Sclerotiniaceae</taxon>
        <taxon>Sclerotinia</taxon>
    </lineage>
</organism>
<dbReference type="InParanoid" id="A7EY26"/>
<dbReference type="KEGG" id="ssl:SS1G_10241"/>
<dbReference type="HOGENOM" id="CLU_3015591_0_0_1"/>
<proteinExistence type="predicted"/>
<dbReference type="EMBL" id="CH476635">
    <property type="protein sequence ID" value="EDN94368.1"/>
    <property type="molecule type" value="Genomic_DNA"/>
</dbReference>
<sequence length="56" mass="6397">MGEYFPGNWERQMLYADTDTFTSKMVHSRVNTVAIYVKSTEDSVTKRKRTAHAAIG</sequence>
<name>A7EY26_SCLS1</name>
<reference evidence="2" key="1">
    <citation type="journal article" date="2011" name="PLoS Genet.">
        <title>Genomic analysis of the necrotrophic fungal pathogens Sclerotinia sclerotiorum and Botrytis cinerea.</title>
        <authorList>
            <person name="Amselem J."/>
            <person name="Cuomo C.A."/>
            <person name="van Kan J.A."/>
            <person name="Viaud M."/>
            <person name="Benito E.P."/>
            <person name="Couloux A."/>
            <person name="Coutinho P.M."/>
            <person name="de Vries R.P."/>
            <person name="Dyer P.S."/>
            <person name="Fillinger S."/>
            <person name="Fournier E."/>
            <person name="Gout L."/>
            <person name="Hahn M."/>
            <person name="Kohn L."/>
            <person name="Lapalu N."/>
            <person name="Plummer K.M."/>
            <person name="Pradier J.M."/>
            <person name="Quevillon E."/>
            <person name="Sharon A."/>
            <person name="Simon A."/>
            <person name="ten Have A."/>
            <person name="Tudzynski B."/>
            <person name="Tudzynski P."/>
            <person name="Wincker P."/>
            <person name="Andrew M."/>
            <person name="Anthouard V."/>
            <person name="Beever R.E."/>
            <person name="Beffa R."/>
            <person name="Benoit I."/>
            <person name="Bouzid O."/>
            <person name="Brault B."/>
            <person name="Chen Z."/>
            <person name="Choquer M."/>
            <person name="Collemare J."/>
            <person name="Cotton P."/>
            <person name="Danchin E.G."/>
            <person name="Da Silva C."/>
            <person name="Gautier A."/>
            <person name="Giraud C."/>
            <person name="Giraud T."/>
            <person name="Gonzalez C."/>
            <person name="Grossetete S."/>
            <person name="Guldener U."/>
            <person name="Henrissat B."/>
            <person name="Howlett B.J."/>
            <person name="Kodira C."/>
            <person name="Kretschmer M."/>
            <person name="Lappartient A."/>
            <person name="Leroch M."/>
            <person name="Levis C."/>
            <person name="Mauceli E."/>
            <person name="Neuveglise C."/>
            <person name="Oeser B."/>
            <person name="Pearson M."/>
            <person name="Poulain J."/>
            <person name="Poussereau N."/>
            <person name="Quesneville H."/>
            <person name="Rascle C."/>
            <person name="Schumacher J."/>
            <person name="Segurens B."/>
            <person name="Sexton A."/>
            <person name="Silva E."/>
            <person name="Sirven C."/>
            <person name="Soanes D.M."/>
            <person name="Talbot N.J."/>
            <person name="Templeton M."/>
            <person name="Yandava C."/>
            <person name="Yarden O."/>
            <person name="Zeng Q."/>
            <person name="Rollins J.A."/>
            <person name="Lebrun M.H."/>
            <person name="Dickman M."/>
        </authorList>
    </citation>
    <scope>NUCLEOTIDE SEQUENCE [LARGE SCALE GENOMIC DNA]</scope>
    <source>
        <strain evidence="2">ATCC 18683 / 1980 / Ss-1</strain>
    </source>
</reference>
<gene>
    <name evidence="1" type="ORF">SS1G_10241</name>
</gene>
<dbReference type="RefSeq" id="XP_001588694.1">
    <property type="nucleotide sequence ID" value="XM_001588644.1"/>
</dbReference>
<protein>
    <submittedName>
        <fullName evidence="1">Uncharacterized protein</fullName>
    </submittedName>
</protein>
<dbReference type="GeneID" id="5485018"/>
<evidence type="ECO:0000313" key="2">
    <source>
        <dbReference type="Proteomes" id="UP000001312"/>
    </source>
</evidence>
<keyword evidence="2" id="KW-1185">Reference proteome</keyword>
<dbReference type="Proteomes" id="UP000001312">
    <property type="component" value="Unassembled WGS sequence"/>
</dbReference>
<evidence type="ECO:0000313" key="1">
    <source>
        <dbReference type="EMBL" id="EDN94368.1"/>
    </source>
</evidence>
<accession>A7EY26</accession>